<organism evidence="1 2">
    <name type="scientific">Siminovitchia acidinfaciens</name>
    <dbReference type="NCBI Taxonomy" id="2321395"/>
    <lineage>
        <taxon>Bacteria</taxon>
        <taxon>Bacillati</taxon>
        <taxon>Bacillota</taxon>
        <taxon>Bacilli</taxon>
        <taxon>Bacillales</taxon>
        <taxon>Bacillaceae</taxon>
        <taxon>Siminovitchia</taxon>
    </lineage>
</organism>
<gene>
    <name evidence="1" type="ORF">D4T97_013980</name>
</gene>
<dbReference type="Pfam" id="PF21835">
    <property type="entry name" value="YIEGIA_cap"/>
    <property type="match status" value="1"/>
</dbReference>
<proteinExistence type="predicted"/>
<reference evidence="1" key="1">
    <citation type="submission" date="2018-12" db="EMBL/GenBank/DDBJ databases">
        <authorList>
            <person name="Sun L."/>
            <person name="Chen Z."/>
        </authorList>
    </citation>
    <scope>NUCLEOTIDE SEQUENCE [LARGE SCALE GENOMIC DNA]</scope>
    <source>
        <strain evidence="1">3-2-2</strain>
    </source>
</reference>
<dbReference type="Proteomes" id="UP000287156">
    <property type="component" value="Unassembled WGS sequence"/>
</dbReference>
<comment type="caution">
    <text evidence="1">The sequence shown here is derived from an EMBL/GenBank/DDBJ whole genome shotgun (WGS) entry which is preliminary data.</text>
</comment>
<dbReference type="EMBL" id="QYTV02000006">
    <property type="protein sequence ID" value="RST72992.1"/>
    <property type="molecule type" value="Genomic_DNA"/>
</dbReference>
<protein>
    <submittedName>
        <fullName evidence="1">Uncharacterized protein</fullName>
    </submittedName>
</protein>
<dbReference type="InterPro" id="IPR054055">
    <property type="entry name" value="YpzH"/>
</dbReference>
<evidence type="ECO:0000313" key="2">
    <source>
        <dbReference type="Proteomes" id="UP000287156"/>
    </source>
</evidence>
<keyword evidence="2" id="KW-1185">Reference proteome</keyword>
<dbReference type="AlphaFoldDB" id="A0A429XWW8"/>
<dbReference type="RefSeq" id="WP_126051371.1">
    <property type="nucleotide sequence ID" value="NZ_QYTV02000006.1"/>
</dbReference>
<dbReference type="OrthoDB" id="1955035at2"/>
<accession>A0A429XWW8</accession>
<sequence>MVERKNEQVAETPDIKAIVTTDKNLIINSGAPVFLSANHEELQKLSKSLERILDASSHEINKETVIIVAR</sequence>
<evidence type="ECO:0000313" key="1">
    <source>
        <dbReference type="EMBL" id="RST72992.1"/>
    </source>
</evidence>
<name>A0A429XWW8_9BACI</name>